<protein>
    <submittedName>
        <fullName evidence="2">Uncharacterized protein</fullName>
    </submittedName>
</protein>
<evidence type="ECO:0000313" key="3">
    <source>
        <dbReference type="Proteomes" id="UP000677936"/>
    </source>
</evidence>
<keyword evidence="1" id="KW-0472">Membrane</keyword>
<dbReference type="KEGG" id="vg:80399051"/>
<keyword evidence="1" id="KW-1133">Transmembrane helix</keyword>
<sequence length="136" mass="14976">MRNFNSDSLSTFVSTMNPTPYESSLDSNSAVLPAVLSALGSALIINMGTMREMYNKCTSLIAHGGDEREITSIMYEEFKFLSPSEVEPVINLALFCFAQCKAENLGRVSRRTLKTCSWVHVTLNTGKGVVWTVVAE</sequence>
<keyword evidence="1" id="KW-0812">Transmembrane</keyword>
<name>A0A8S5L1X8_9VIRU</name>
<organism evidence="2 3">
    <name type="scientific">ssRNA phage SRR7976301_5</name>
    <dbReference type="NCBI Taxonomy" id="2786666"/>
    <lineage>
        <taxon>Viruses</taxon>
        <taxon>Riboviria</taxon>
        <taxon>Orthornavirae</taxon>
        <taxon>Lenarviricota</taxon>
        <taxon>Leviviricetes</taxon>
        <taxon>Norzivirales</taxon>
        <taxon>Fiersviridae</taxon>
        <taxon>Smudhfivirus</taxon>
        <taxon>Smudhfivirus lutadaptatum</taxon>
    </lineage>
</organism>
<dbReference type="Proteomes" id="UP000677936">
    <property type="component" value="Segment"/>
</dbReference>
<dbReference type="EMBL" id="BK013724">
    <property type="protein sequence ID" value="DAD51114.1"/>
    <property type="molecule type" value="Genomic_RNA"/>
</dbReference>
<gene>
    <name evidence="2" type="primary">SRR7976301_5_1</name>
</gene>
<accession>A0A8S5L1X8</accession>
<evidence type="ECO:0000256" key="1">
    <source>
        <dbReference type="SAM" id="Phobius"/>
    </source>
</evidence>
<dbReference type="RefSeq" id="YP_010769897.1">
    <property type="nucleotide sequence ID" value="NC_074104.1"/>
</dbReference>
<evidence type="ECO:0000313" key="2">
    <source>
        <dbReference type="EMBL" id="DAD51114.1"/>
    </source>
</evidence>
<reference evidence="2" key="1">
    <citation type="submission" date="2020-09" db="EMBL/GenBank/DDBJ databases">
        <title>Leviviricetes taxonomy.</title>
        <authorList>
            <person name="Stockdale S.R."/>
            <person name="Callanan J."/>
            <person name="Adriaenssens E.M."/>
            <person name="Kuhn J.H."/>
            <person name="Rumnieks J."/>
            <person name="Shkoporov A."/>
            <person name="Draper L.A."/>
            <person name="Ross P."/>
            <person name="Hill C."/>
        </authorList>
    </citation>
    <scope>NUCLEOTIDE SEQUENCE</scope>
</reference>
<keyword evidence="3" id="KW-1185">Reference proteome</keyword>
<feature type="transmembrane region" description="Helical" evidence="1">
    <location>
        <begin position="30"/>
        <end position="49"/>
    </location>
</feature>
<dbReference type="GeneID" id="80399051"/>
<proteinExistence type="predicted"/>